<dbReference type="Pfam" id="PF12783">
    <property type="entry name" value="Sec7-like_HUS"/>
    <property type="match status" value="1"/>
</dbReference>
<dbReference type="SMART" id="SM00222">
    <property type="entry name" value="Sec7"/>
    <property type="match status" value="1"/>
</dbReference>
<accession>A0A1Y2EVF6</accession>
<feature type="region of interest" description="Disordered" evidence="1">
    <location>
        <begin position="351"/>
        <end position="399"/>
    </location>
</feature>
<dbReference type="GO" id="GO:0032012">
    <property type="term" value="P:regulation of ARF protein signal transduction"/>
    <property type="evidence" value="ECO:0007669"/>
    <property type="project" value="InterPro"/>
</dbReference>
<dbReference type="GO" id="GO:0016192">
    <property type="term" value="P:vesicle-mediated transport"/>
    <property type="evidence" value="ECO:0007669"/>
    <property type="project" value="UniProtKB-ARBA"/>
</dbReference>
<feature type="compositionally biased region" description="Basic and acidic residues" evidence="1">
    <location>
        <begin position="1543"/>
        <end position="1552"/>
    </location>
</feature>
<keyword evidence="4" id="KW-1185">Reference proteome</keyword>
<dbReference type="InterPro" id="IPR023394">
    <property type="entry name" value="Sec7_C_sf"/>
</dbReference>
<gene>
    <name evidence="3" type="ORF">LY90DRAFT_401034</name>
</gene>
<name>A0A1Y2EVF6_9FUNG</name>
<dbReference type="SUPFAM" id="SSF48425">
    <property type="entry name" value="Sec7 domain"/>
    <property type="match status" value="1"/>
</dbReference>
<dbReference type="InterPro" id="IPR056604">
    <property type="entry name" value="GBF1-like_TPR"/>
</dbReference>
<dbReference type="PANTHER" id="PTHR10663">
    <property type="entry name" value="GUANYL-NUCLEOTIDE EXCHANGE FACTOR"/>
    <property type="match status" value="1"/>
</dbReference>
<proteinExistence type="predicted"/>
<evidence type="ECO:0000256" key="1">
    <source>
        <dbReference type="SAM" id="MobiDB-lite"/>
    </source>
</evidence>
<dbReference type="Gene3D" id="1.10.220.20">
    <property type="match status" value="1"/>
</dbReference>
<dbReference type="Gene3D" id="1.10.1000.11">
    <property type="entry name" value="Arf Nucleotide-binding Site Opener,domain 2"/>
    <property type="match status" value="1"/>
</dbReference>
<dbReference type="Pfam" id="PF23325">
    <property type="entry name" value="TPR_28"/>
    <property type="match status" value="1"/>
</dbReference>
<protein>
    <submittedName>
        <fullName evidence="3">Sec7-domain-containing protein</fullName>
    </submittedName>
</protein>
<dbReference type="CDD" id="cd00171">
    <property type="entry name" value="Sec7"/>
    <property type="match status" value="1"/>
</dbReference>
<dbReference type="GO" id="GO:0005085">
    <property type="term" value="F:guanyl-nucleotide exchange factor activity"/>
    <property type="evidence" value="ECO:0007669"/>
    <property type="project" value="InterPro"/>
</dbReference>
<dbReference type="Pfam" id="PF01369">
    <property type="entry name" value="Sec7"/>
    <property type="match status" value="1"/>
</dbReference>
<feature type="non-terminal residue" evidence="3">
    <location>
        <position position="1"/>
    </location>
</feature>
<feature type="region of interest" description="Disordered" evidence="1">
    <location>
        <begin position="300"/>
        <end position="324"/>
    </location>
</feature>
<dbReference type="InterPro" id="IPR035999">
    <property type="entry name" value="Sec7_dom_sf"/>
</dbReference>
<dbReference type="InterPro" id="IPR032691">
    <property type="entry name" value="Mon2/Sec7/BIG1-like_HUS"/>
</dbReference>
<feature type="domain" description="SEC7" evidence="2">
    <location>
        <begin position="615"/>
        <end position="806"/>
    </location>
</feature>
<dbReference type="PROSITE" id="PS50190">
    <property type="entry name" value="SEC7"/>
    <property type="match status" value="1"/>
</dbReference>
<evidence type="ECO:0000313" key="4">
    <source>
        <dbReference type="Proteomes" id="UP000193920"/>
    </source>
</evidence>
<comment type="caution">
    <text evidence="3">The sequence shown here is derived from an EMBL/GenBank/DDBJ whole genome shotgun (WGS) entry which is preliminary data.</text>
</comment>
<evidence type="ECO:0000259" key="2">
    <source>
        <dbReference type="PROSITE" id="PS50190"/>
    </source>
</evidence>
<feature type="compositionally biased region" description="Low complexity" evidence="1">
    <location>
        <begin position="357"/>
        <end position="369"/>
    </location>
</feature>
<organism evidence="3 4">
    <name type="scientific">Neocallimastix californiae</name>
    <dbReference type="NCBI Taxonomy" id="1754190"/>
    <lineage>
        <taxon>Eukaryota</taxon>
        <taxon>Fungi</taxon>
        <taxon>Fungi incertae sedis</taxon>
        <taxon>Chytridiomycota</taxon>
        <taxon>Chytridiomycota incertae sedis</taxon>
        <taxon>Neocallimastigomycetes</taxon>
        <taxon>Neocallimastigales</taxon>
        <taxon>Neocallimastigaceae</taxon>
        <taxon>Neocallimastix</taxon>
    </lineage>
</organism>
<feature type="compositionally biased region" description="Polar residues" evidence="1">
    <location>
        <begin position="382"/>
        <end position="393"/>
    </location>
</feature>
<dbReference type="Proteomes" id="UP000193920">
    <property type="component" value="Unassembled WGS sequence"/>
</dbReference>
<feature type="region of interest" description="Disordered" evidence="1">
    <location>
        <begin position="1537"/>
        <end position="1567"/>
    </location>
</feature>
<reference evidence="3 4" key="1">
    <citation type="submission" date="2016-08" db="EMBL/GenBank/DDBJ databases">
        <title>A Parts List for Fungal Cellulosomes Revealed by Comparative Genomics.</title>
        <authorList>
            <consortium name="DOE Joint Genome Institute"/>
            <person name="Haitjema C.H."/>
            <person name="Gilmore S.P."/>
            <person name="Henske J.K."/>
            <person name="Solomon K.V."/>
            <person name="De Groot R."/>
            <person name="Kuo A."/>
            <person name="Mondo S.J."/>
            <person name="Salamov A.A."/>
            <person name="Labutti K."/>
            <person name="Zhao Z."/>
            <person name="Chiniquy J."/>
            <person name="Barry K."/>
            <person name="Brewer H.M."/>
            <person name="Purvine S.O."/>
            <person name="Wright A.T."/>
            <person name="Boxma B."/>
            <person name="Van Alen T."/>
            <person name="Hackstein J.H."/>
            <person name="Baker S.E."/>
            <person name="Grigoriev I.V."/>
            <person name="O'Malley M.A."/>
        </authorList>
    </citation>
    <scope>NUCLEOTIDE SEQUENCE [LARGE SCALE GENOMIC DNA]</scope>
    <source>
        <strain evidence="3 4">G1</strain>
    </source>
</reference>
<dbReference type="STRING" id="1754190.A0A1Y2EVF6"/>
<dbReference type="EMBL" id="MCOG01000025">
    <property type="protein sequence ID" value="ORY75549.1"/>
    <property type="molecule type" value="Genomic_DNA"/>
</dbReference>
<dbReference type="GO" id="GO:0005794">
    <property type="term" value="C:Golgi apparatus"/>
    <property type="evidence" value="ECO:0007669"/>
    <property type="project" value="UniProtKB-ARBA"/>
</dbReference>
<dbReference type="InterPro" id="IPR000904">
    <property type="entry name" value="Sec7_dom"/>
</dbReference>
<sequence>KLFNLKAVSELDPFELLYPFLEIIRSGETTGPITGAALSSVENFIKYEIINIKHPNLYYAISALVTSVTHCKFEATDVASDEVVLSQILRLLQITATSKAGKYGLDDKAICEMVEAAFGMCFQVRVNELLRRSAEHTLVVLIQVAFTSQILKETLLIKQQEPIVDNNDTNNEPSIFKYEKNQKTRSLSIITNKINDTHTKRQVQQYPTEKVFLMDTSLTKDEEPLLEQEKMEETFIPFGKPAILETLSVLVSLVNPKDKKHTDTIHRIVAIRLLNTVLEVGGQSLKKWIEVAEKIEKNLNSSSKNKHRKNSSVQIDPRKELKMSSNADSIVDEKQFVQVGNFNINEDQNKEESIEANENGESPNSSNGNLIKVNDSNKDLQDTSSSIENQPEVGSTESFENLLSEEESMALTIKDLLLNELFKHLFLLIRMESLTFASPPSSNTLSLLSASLRLIIALFQIFHGHLKHQLEFFMIYIMNQIDCGVVGPNDSQGFNTLQQRNQRQRNSNWSIVPEVRELFLQCLLQLVQIPSFIADLYVNYDGSISSQNNLFEIFIYFLSKHAFPDCTPGGPVTSSIHQILCLDGLLSFLKGIVNRSCNKEYMPNVSDALYLSPELLLEHKQKKEIWKEGARRFNIKPKKGIEFLQHHKFLPTPIDSYSLAVFLKTTPQVNKKALGEFIAKPDNVDLLTAFISLYDFHNKRLDEAIRMMLESFRLPGESQQIERILQAFSRHYYISSKESGDKEFANEDAAFILSYAIVMLNTDQHNPQVRNKMTFNDFKRNVSGINDGKDLSIEYLTKIFNAIRESEIIMPEEHDGELGFNYQWRELIQRSKTDNSFTICDTAIYDRNMFITTCNLTIAAITYAFDTAEDDITIQKAIVGLHYSTLIAKKFKMNNIIDNIVNSLALLSGLQNETPESYDPLAKPKTLDKWSVEFGINCKGQVASLLMFDIAADYGDNIHAGWKSIMECVNNLFLHSLLPESITEYDDLVRGKSQIPHLIARKPAKKSDSIRRDTGFISTLFQFALAQQNDDNYQPTQEELAAQHFTSECIKSSRINDIFNNVKLMNKESLIELCNAMIQYSFKPTKRTPSLKNINKHIQNMTRTPSSNNKIEFSSAAIFFLYWLTEIAVNNAEKVEELWNITFDHCNEMIKNAIYCPTNIIEHTVVSLMKLCKKLIELNIKPELVTSTFESLKLIPPNTINEINDPLMAGINIVVKSAPQYIKQNNIWAYITDLISLNSTTSLSSKYTFNIMVSLIDESLRSPENSVVTQENFGDVVDFLIGFMASISMNGGDNKQKNQHNNKTKSLTNEYALKALEKLYSLHSLIPQLIHSTNMRSERAWFEFWLPILSGLGQQCYHSCKDVRQAALVYLQRALLSNDLESNSNANFWSDCFDNVLFPLLEELLKKEIYNLDPNGMDETMARASALMCKIFLHYFSKINTKELERIWSDILQYLCRYLVAAKSEFLKEGVIESIKNLLLVMYAQGVFYKSPVETNKPNPEYNELWNLTWKILSSVLPKLKNELFPKGSFTPVVHSPSSAKFESNENIKEENNSIDNSVNDEVSTIQ</sequence>
<dbReference type="FunFam" id="1.10.1000.11:FF:000002">
    <property type="entry name" value="Cytohesin 1"/>
    <property type="match status" value="1"/>
</dbReference>
<dbReference type="PANTHER" id="PTHR10663:SF388">
    <property type="entry name" value="GOLGI-SPECIFIC BREFELDIN A-RESISTANCE GUANINE NUCLEOTIDE EXCHANGE FACTOR 1"/>
    <property type="match status" value="1"/>
</dbReference>
<dbReference type="OrthoDB" id="10258608at2759"/>
<evidence type="ECO:0000313" key="3">
    <source>
        <dbReference type="EMBL" id="ORY75549.1"/>
    </source>
</evidence>